<evidence type="ECO:0000256" key="11">
    <source>
        <dbReference type="ARBA" id="ARBA00023136"/>
    </source>
</evidence>
<keyword evidence="19" id="KW-1185">Reference proteome</keyword>
<keyword evidence="10" id="KW-0406">Ion transport</keyword>
<dbReference type="InterPro" id="IPR013130">
    <property type="entry name" value="Fe3_Rdtase_TM_dom"/>
</dbReference>
<keyword evidence="12" id="KW-0325">Glycoprotein</keyword>
<keyword evidence="4" id="KW-0813">Transport</keyword>
<evidence type="ECO:0000256" key="2">
    <source>
        <dbReference type="ARBA" id="ARBA00006278"/>
    </source>
</evidence>
<feature type="compositionally biased region" description="Pro residues" evidence="14">
    <location>
        <begin position="1171"/>
        <end position="1185"/>
    </location>
</feature>
<dbReference type="Gene3D" id="3.40.50.80">
    <property type="entry name" value="Nucleotide-binding domain of ferredoxin-NADP reductase (FNR) module"/>
    <property type="match status" value="1"/>
</dbReference>
<dbReference type="PANTHER" id="PTHR32361">
    <property type="entry name" value="FERRIC/CUPRIC REDUCTASE TRANSMEMBRANE COMPONENT"/>
    <property type="match status" value="1"/>
</dbReference>
<accession>A0A5N5QGZ4</accession>
<dbReference type="EMBL" id="SSOP01000134">
    <property type="protein sequence ID" value="KAB5590944.1"/>
    <property type="molecule type" value="Genomic_DNA"/>
</dbReference>
<keyword evidence="6" id="KW-0159">Chromosome partition</keyword>
<dbReference type="InterPro" id="IPR051410">
    <property type="entry name" value="Ferric/Cupric_Reductase"/>
</dbReference>
<evidence type="ECO:0000256" key="3">
    <source>
        <dbReference type="ARBA" id="ARBA00010845"/>
    </source>
</evidence>
<evidence type="ECO:0000256" key="1">
    <source>
        <dbReference type="ARBA" id="ARBA00004141"/>
    </source>
</evidence>
<evidence type="ECO:0000313" key="18">
    <source>
        <dbReference type="EMBL" id="KAB5590944.1"/>
    </source>
</evidence>
<evidence type="ECO:0000256" key="9">
    <source>
        <dbReference type="ARBA" id="ARBA00023002"/>
    </source>
</evidence>
<evidence type="ECO:0000256" key="13">
    <source>
        <dbReference type="SAM" id="Coils"/>
    </source>
</evidence>
<dbReference type="SUPFAM" id="SSF52343">
    <property type="entry name" value="Ferredoxin reductase-like, C-terminal NADP-linked domain"/>
    <property type="match status" value="1"/>
</dbReference>
<feature type="transmembrane region" description="Helical" evidence="15">
    <location>
        <begin position="150"/>
        <end position="172"/>
    </location>
</feature>
<feature type="coiled-coil region" evidence="13">
    <location>
        <begin position="744"/>
        <end position="771"/>
    </location>
</feature>
<evidence type="ECO:0000256" key="14">
    <source>
        <dbReference type="SAM" id="MobiDB-lite"/>
    </source>
</evidence>
<evidence type="ECO:0000256" key="8">
    <source>
        <dbReference type="ARBA" id="ARBA00022989"/>
    </source>
</evidence>
<feature type="transmembrane region" description="Helical" evidence="15">
    <location>
        <begin position="332"/>
        <end position="350"/>
    </location>
</feature>
<comment type="subcellular location">
    <subcellularLocation>
        <location evidence="1">Membrane</location>
        <topology evidence="1">Multi-pass membrane protein</topology>
    </subcellularLocation>
</comment>
<dbReference type="Pfam" id="PF01794">
    <property type="entry name" value="Ferric_reduct"/>
    <property type="match status" value="1"/>
</dbReference>
<name>A0A5N5QGZ4_9AGAM</name>
<feature type="region of interest" description="Disordered" evidence="14">
    <location>
        <begin position="1074"/>
        <end position="1259"/>
    </location>
</feature>
<feature type="domain" description="FAD-binding FR-type" evidence="17">
    <location>
        <begin position="383"/>
        <end position="548"/>
    </location>
</feature>
<dbReference type="Pfam" id="PF07557">
    <property type="entry name" value="Shugoshin_C"/>
    <property type="match status" value="1"/>
</dbReference>
<sequence>MKASSLLSLAFAPSVLAIFQLGCGEACNGVIDAYNLDCTPDTKQHHGTSLDLASCQAQSTPYLTTIAWCIHSRCADASQKEILHYWDWVQGNRKVTWPTYQSVLPTSEPPLVPDELEVLNSTVRISDKSYWLEYETQQTFSYVERWHARAGYILITFVVVSCMLGAVQWIFLTKFYTSYSAASWRSSAMITWFKKNLVLPSLFGLSHRQPILHSLGYLPSRLAALFLVSFFILNIIFLAVGIKSVQPNTWYSSRKTEINNYVANRAGMISFALLPLTVLLSARNNPLVVLTRMTATTYILIHRWVARMCALQAVIHSVAWTIQWYWESPDGRFTGTVALCLMVGLAAWPIRYRSYELFIFLHIALGIISLVGCWYHMDYRFANSYVTFGIWGADRIVRSLRLLYLSWPVITQKPNALAQAALVPGNSNLITLIIPTRLALSAAPGQYVFVHFASLFKPWENHPFSIVSWSAGGDIEKATRAKSSSDELDKSSRAHSIPSLAPSEPHITMAIRAYSGATSRIRDAILANKGPIVLPVLLEGPYGHPQPLDVYETQVLIAGGVGVTAVTGYIQAFVRSPNKTKRIVVVWSTREASFIQFMLDSQFWGLPQHVELQIHCTGTVPQGLESRYSIEPGRPQLVNVVKREVEALMAEDRVAFFVSGSGSMSDEVRRAVVDCIGTGPGKVDGDKINFFDEVFAWSTTTTASRAMASRREARMNAAQNDALLELESFRKKYLLVNKHVTKLNSILNVRMEELNVQISKLQLENLHLRTTNLSLIAQLKRERVLKGRDAHTVALVDAATAEALRQLTAIRDAIVNPPHPTISPPHAIPTPPSTSPAAAPTRINGPVHPGPSTRLPVARAPEFSTLTEMSETPRSRRRSSGAATTDESDSDMEHCTRVSRTRPALGARYASARSQAESETESEVDIKNPRQIRRQSGLLGRDFVAQPDVEDGGLETSPERLDLAEQPIKSKARTTISSSLSSSSTEPKRTKRKLVESDIEDPIKSVGVIVDVPDENDLVNEENFKPLHSRTKAIVGTTKLQDVTNSPRRTVSKLKDKAQLIDKVQLIEDEPAYGATTGYIGTPAVSKTKLPRTRALIPTPAPSSDRLTSTPVNTDDEAASNGRERRNRKSVNYAEPKLNTKMRKPTPDATSYGRFSLPTSRPRISTSIPRDPSPAPESPMPPLLPPSKSDAVSAKAESPSDDAVGVTLRAARRRRPVPSSWDVDEDGGGEDDLDADDEYVPHAGGVRRKSSTKTGEGRY</sequence>
<dbReference type="Proteomes" id="UP000383932">
    <property type="component" value="Unassembled WGS sequence"/>
</dbReference>
<feature type="transmembrane region" description="Helical" evidence="15">
    <location>
        <begin position="357"/>
        <end position="377"/>
    </location>
</feature>
<comment type="similarity">
    <text evidence="2">Belongs to the ferric reductase (FRE) family.</text>
</comment>
<keyword evidence="8 15" id="KW-1133">Transmembrane helix</keyword>
<feature type="signal peptide" evidence="16">
    <location>
        <begin position="1"/>
        <end position="17"/>
    </location>
</feature>
<feature type="chain" id="PRO_5024362700" evidence="16">
    <location>
        <begin position="18"/>
        <end position="1259"/>
    </location>
</feature>
<feature type="compositionally biased region" description="Basic and acidic residues" evidence="14">
    <location>
        <begin position="480"/>
        <end position="492"/>
    </location>
</feature>
<dbReference type="CDD" id="cd06186">
    <property type="entry name" value="NOX_Duox_like_FAD_NADP"/>
    <property type="match status" value="1"/>
</dbReference>
<evidence type="ECO:0000256" key="16">
    <source>
        <dbReference type="SAM" id="SignalP"/>
    </source>
</evidence>
<evidence type="ECO:0000313" key="19">
    <source>
        <dbReference type="Proteomes" id="UP000383932"/>
    </source>
</evidence>
<dbReference type="InterPro" id="IPR013112">
    <property type="entry name" value="FAD-bd_8"/>
</dbReference>
<feature type="region of interest" description="Disordered" evidence="14">
    <location>
        <begin position="480"/>
        <end position="501"/>
    </location>
</feature>
<evidence type="ECO:0000256" key="12">
    <source>
        <dbReference type="ARBA" id="ARBA00023180"/>
    </source>
</evidence>
<proteinExistence type="inferred from homology"/>
<dbReference type="InterPro" id="IPR011515">
    <property type="entry name" value="Shugoshin_C"/>
</dbReference>
<dbReference type="GO" id="GO:0006826">
    <property type="term" value="P:iron ion transport"/>
    <property type="evidence" value="ECO:0007669"/>
    <property type="project" value="TreeGrafter"/>
</dbReference>
<keyword evidence="5 15" id="KW-0812">Transmembrane</keyword>
<keyword evidence="11 15" id="KW-0472">Membrane</keyword>
<feature type="compositionally biased region" description="Pro residues" evidence="14">
    <location>
        <begin position="817"/>
        <end position="834"/>
    </location>
</feature>
<dbReference type="OrthoDB" id="4494341at2759"/>
<gene>
    <name evidence="18" type="ORF">CTheo_5607</name>
</gene>
<dbReference type="AlphaFoldDB" id="A0A5N5QGZ4"/>
<feature type="compositionally biased region" description="Polar residues" evidence="14">
    <location>
        <begin position="1157"/>
        <end position="1168"/>
    </location>
</feature>
<evidence type="ECO:0000259" key="17">
    <source>
        <dbReference type="PROSITE" id="PS51384"/>
    </source>
</evidence>
<dbReference type="PANTHER" id="PTHR32361:SF9">
    <property type="entry name" value="FERRIC REDUCTASE TRANSMEMBRANE COMPONENT 3-RELATED"/>
    <property type="match status" value="1"/>
</dbReference>
<feature type="compositionally biased region" description="Acidic residues" evidence="14">
    <location>
        <begin position="1222"/>
        <end position="1238"/>
    </location>
</feature>
<dbReference type="Pfam" id="PF08030">
    <property type="entry name" value="NAD_binding_6"/>
    <property type="match status" value="1"/>
</dbReference>
<keyword evidence="13" id="KW-0175">Coiled coil</keyword>
<dbReference type="GO" id="GO:0000775">
    <property type="term" value="C:chromosome, centromeric region"/>
    <property type="evidence" value="ECO:0007669"/>
    <property type="project" value="InterPro"/>
</dbReference>
<evidence type="ECO:0000256" key="7">
    <source>
        <dbReference type="ARBA" id="ARBA00022982"/>
    </source>
</evidence>
<dbReference type="PROSITE" id="PS51384">
    <property type="entry name" value="FAD_FR"/>
    <property type="match status" value="1"/>
</dbReference>
<dbReference type="SFLD" id="SFLDS00052">
    <property type="entry name" value="Ferric_Reductase_Domain"/>
    <property type="match status" value="1"/>
</dbReference>
<evidence type="ECO:0000256" key="4">
    <source>
        <dbReference type="ARBA" id="ARBA00022448"/>
    </source>
</evidence>
<dbReference type="GO" id="GO:0015677">
    <property type="term" value="P:copper ion import"/>
    <property type="evidence" value="ECO:0007669"/>
    <property type="project" value="TreeGrafter"/>
</dbReference>
<dbReference type="GO" id="GO:0005634">
    <property type="term" value="C:nucleus"/>
    <property type="evidence" value="ECO:0007669"/>
    <property type="project" value="InterPro"/>
</dbReference>
<reference evidence="18 19" key="1">
    <citation type="journal article" date="2019" name="Fungal Biol. Biotechnol.">
        <title>Draft genome sequence of fastidious pathogen Ceratobasidium theobromae, which causes vascular-streak dieback in Theobroma cacao.</title>
        <authorList>
            <person name="Ali S.S."/>
            <person name="Asman A."/>
            <person name="Shao J."/>
            <person name="Firmansyah A.P."/>
            <person name="Susilo A.W."/>
            <person name="Rosmana A."/>
            <person name="McMahon P."/>
            <person name="Junaid M."/>
            <person name="Guest D."/>
            <person name="Kheng T.Y."/>
            <person name="Meinhardt L.W."/>
            <person name="Bailey B.A."/>
        </authorList>
    </citation>
    <scope>NUCLEOTIDE SEQUENCE [LARGE SCALE GENOMIC DNA]</scope>
    <source>
        <strain evidence="18 19">CT2</strain>
    </source>
</reference>
<protein>
    <submittedName>
        <fullName evidence="18">Ferric-chelate reductase (Fre2)</fullName>
    </submittedName>
</protein>
<keyword evidence="16" id="KW-0732">Signal</keyword>
<evidence type="ECO:0000256" key="5">
    <source>
        <dbReference type="ARBA" id="ARBA00022692"/>
    </source>
</evidence>
<dbReference type="Pfam" id="PF08022">
    <property type="entry name" value="FAD_binding_8"/>
    <property type="match status" value="1"/>
</dbReference>
<dbReference type="InterPro" id="IPR013121">
    <property type="entry name" value="Fe_red_NAD-bd_6"/>
</dbReference>
<keyword evidence="7" id="KW-0249">Electron transport</keyword>
<evidence type="ECO:0000256" key="10">
    <source>
        <dbReference type="ARBA" id="ARBA00023065"/>
    </source>
</evidence>
<feature type="transmembrane region" description="Helical" evidence="15">
    <location>
        <begin position="222"/>
        <end position="242"/>
    </location>
</feature>
<feature type="region of interest" description="Disordered" evidence="14">
    <location>
        <begin position="815"/>
        <end position="997"/>
    </location>
</feature>
<dbReference type="GO" id="GO:0045132">
    <property type="term" value="P:meiotic chromosome segregation"/>
    <property type="evidence" value="ECO:0007669"/>
    <property type="project" value="InterPro"/>
</dbReference>
<keyword evidence="9" id="KW-0560">Oxidoreductase</keyword>
<dbReference type="InterPro" id="IPR039261">
    <property type="entry name" value="FNR_nucleotide-bd"/>
</dbReference>
<dbReference type="GO" id="GO:0000293">
    <property type="term" value="F:ferric-chelate reductase activity"/>
    <property type="evidence" value="ECO:0007669"/>
    <property type="project" value="UniProtKB-ARBA"/>
</dbReference>
<evidence type="ECO:0000256" key="6">
    <source>
        <dbReference type="ARBA" id="ARBA00022829"/>
    </source>
</evidence>
<evidence type="ECO:0000256" key="15">
    <source>
        <dbReference type="SAM" id="Phobius"/>
    </source>
</evidence>
<dbReference type="GO" id="GO:0005886">
    <property type="term" value="C:plasma membrane"/>
    <property type="evidence" value="ECO:0007669"/>
    <property type="project" value="TreeGrafter"/>
</dbReference>
<comment type="similarity">
    <text evidence="3">Belongs to the shugoshin family.</text>
</comment>
<comment type="caution">
    <text evidence="18">The sequence shown here is derived from an EMBL/GenBank/DDBJ whole genome shotgun (WGS) entry which is preliminary data.</text>
</comment>
<organism evidence="18 19">
    <name type="scientific">Ceratobasidium theobromae</name>
    <dbReference type="NCBI Taxonomy" id="1582974"/>
    <lineage>
        <taxon>Eukaryota</taxon>
        <taxon>Fungi</taxon>
        <taxon>Dikarya</taxon>
        <taxon>Basidiomycota</taxon>
        <taxon>Agaricomycotina</taxon>
        <taxon>Agaricomycetes</taxon>
        <taxon>Cantharellales</taxon>
        <taxon>Ceratobasidiaceae</taxon>
        <taxon>Ceratobasidium</taxon>
    </lineage>
</organism>
<dbReference type="GO" id="GO:0006879">
    <property type="term" value="P:intracellular iron ion homeostasis"/>
    <property type="evidence" value="ECO:0007669"/>
    <property type="project" value="TreeGrafter"/>
</dbReference>
<dbReference type="SFLD" id="SFLDG01168">
    <property type="entry name" value="Ferric_reductase_subgroup_(FRE"/>
    <property type="match status" value="1"/>
</dbReference>
<dbReference type="InterPro" id="IPR017927">
    <property type="entry name" value="FAD-bd_FR_type"/>
</dbReference>
<feature type="transmembrane region" description="Helical" evidence="15">
    <location>
        <begin position="262"/>
        <end position="283"/>
    </location>
</feature>